<gene>
    <name evidence="2" type="primary">mxaF</name>
    <name evidence="2" type="ordered locus">XCV0709</name>
</gene>
<proteinExistence type="predicted"/>
<dbReference type="InterPro" id="IPR011047">
    <property type="entry name" value="Quinoprotein_ADH-like_sf"/>
</dbReference>
<evidence type="ECO:0000313" key="3">
    <source>
        <dbReference type="Proteomes" id="UP000007069"/>
    </source>
</evidence>
<protein>
    <submittedName>
        <fullName evidence="2">Methanol dehydrogenase heavy chain</fullName>
        <ecNumber evidence="2">1.1.99.8</ecNumber>
    </submittedName>
</protein>
<dbReference type="HOGENOM" id="CLU_153292_0_0_6"/>
<dbReference type="Gene3D" id="2.140.10.10">
    <property type="entry name" value="Quinoprotein alcohol dehydrogenase-like superfamily"/>
    <property type="match status" value="1"/>
</dbReference>
<dbReference type="eggNOG" id="COG4993">
    <property type="taxonomic scope" value="Bacteria"/>
</dbReference>
<dbReference type="SMART" id="SM00564">
    <property type="entry name" value="PQQ"/>
    <property type="match status" value="1"/>
</dbReference>
<dbReference type="EC" id="1.1.99.8" evidence="2"/>
<dbReference type="InterPro" id="IPR018391">
    <property type="entry name" value="PQQ_b-propeller_rpt"/>
</dbReference>
<feature type="domain" description="Pyrrolo-quinoline quinone repeat" evidence="1">
    <location>
        <begin position="3"/>
        <end position="57"/>
    </location>
</feature>
<dbReference type="EMBL" id="AM039952">
    <property type="protein sequence ID" value="CAJ22340.1"/>
    <property type="molecule type" value="Genomic_DNA"/>
</dbReference>
<dbReference type="Pfam" id="PF01011">
    <property type="entry name" value="PQQ"/>
    <property type="match status" value="1"/>
</dbReference>
<accession>Q3BXS3</accession>
<keyword evidence="2" id="KW-0560">Oxidoreductase</keyword>
<dbReference type="AlphaFoldDB" id="Q3BXS3"/>
<evidence type="ECO:0000259" key="1">
    <source>
        <dbReference type="Pfam" id="PF01011"/>
    </source>
</evidence>
<dbReference type="InterPro" id="IPR002372">
    <property type="entry name" value="PQQ_rpt_dom"/>
</dbReference>
<reference evidence="2 3" key="1">
    <citation type="journal article" date="2005" name="J. Bacteriol.">
        <title>Insights into genome plasticity and pathogenicity of the plant pathogenic Bacterium Xanthomonas campestris pv. vesicatoria revealed by the complete genome sequence.</title>
        <authorList>
            <person name="Thieme F."/>
            <person name="Koebnik R."/>
            <person name="Bekel T."/>
            <person name="Berger C."/>
            <person name="Boch J."/>
            <person name="Buettner D."/>
            <person name="Caldana C."/>
            <person name="Gaigalat L."/>
            <person name="Goesmann A."/>
            <person name="Kay S."/>
            <person name="Kirchner O."/>
            <person name="Lanz C."/>
            <person name="Linke B."/>
            <person name="McHardy A.C."/>
            <person name="Meyer F."/>
            <person name="Mittenhuber G."/>
            <person name="Nies D.H."/>
            <person name="Niesbach-Kloesgen U."/>
            <person name="Patschkowski T."/>
            <person name="Rueckert C."/>
            <person name="Rupp O."/>
            <person name="Schneicker S."/>
            <person name="Schuster S.C."/>
            <person name="Vorhoelter F.J."/>
            <person name="Weber E."/>
            <person name="Puehler A."/>
            <person name="Bonas U."/>
            <person name="Bartels D."/>
            <person name="Kaiser O."/>
        </authorList>
    </citation>
    <scope>NUCLEOTIDE SEQUENCE [LARGE SCALE GENOMIC DNA]</scope>
    <source>
        <strain evidence="2 3">85-10</strain>
    </source>
</reference>
<organism evidence="3">
    <name type="scientific">Xanthomonas euvesicatoria pv. vesicatoria (strain 85-10)</name>
    <name type="common">Xanthomonas campestris pv. vesicatoria</name>
    <dbReference type="NCBI Taxonomy" id="316273"/>
    <lineage>
        <taxon>Bacteria</taxon>
        <taxon>Pseudomonadati</taxon>
        <taxon>Pseudomonadota</taxon>
        <taxon>Gammaproteobacteria</taxon>
        <taxon>Lysobacterales</taxon>
        <taxon>Lysobacteraceae</taxon>
        <taxon>Xanthomonas</taxon>
    </lineage>
</organism>
<dbReference type="SUPFAM" id="SSF50998">
    <property type="entry name" value="Quinoprotein alcohol dehydrogenase-like"/>
    <property type="match status" value="1"/>
</dbReference>
<dbReference type="GO" id="GO:0016491">
    <property type="term" value="F:oxidoreductase activity"/>
    <property type="evidence" value="ECO:0007669"/>
    <property type="project" value="UniProtKB-KW"/>
</dbReference>
<dbReference type="Proteomes" id="UP000007069">
    <property type="component" value="Chromosome"/>
</dbReference>
<sequence length="139" mass="13932">MWSGTLVTDGGLVFYGTLDGWFRAVDKDTGKKLWETKLPSGIIGNPIAYKANGHQYVAVFSGIGGWIGLPVTAGLDPSDPYGALGAAGLAFGAGFDKIPLGGMVHSFRIDGAGKTVTATGTATAAAGGGTANAAAKTAR</sequence>
<dbReference type="KEGG" id="xcv:XCV0709"/>
<evidence type="ECO:0000313" key="2">
    <source>
        <dbReference type="EMBL" id="CAJ22340.1"/>
    </source>
</evidence>
<name>Q3BXS3_XANE5</name>